<dbReference type="Proteomes" id="UP000887540">
    <property type="component" value="Unplaced"/>
</dbReference>
<feature type="transmembrane region" description="Helical" evidence="1">
    <location>
        <begin position="286"/>
        <end position="307"/>
    </location>
</feature>
<feature type="transmembrane region" description="Helical" evidence="1">
    <location>
        <begin position="21"/>
        <end position="37"/>
    </location>
</feature>
<feature type="transmembrane region" description="Helical" evidence="1">
    <location>
        <begin position="43"/>
        <end position="65"/>
    </location>
</feature>
<keyword evidence="2" id="KW-1185">Reference proteome</keyword>
<feature type="transmembrane region" description="Helical" evidence="1">
    <location>
        <begin position="259"/>
        <end position="280"/>
    </location>
</feature>
<evidence type="ECO:0000313" key="2">
    <source>
        <dbReference type="Proteomes" id="UP000887540"/>
    </source>
</evidence>
<keyword evidence="1" id="KW-0812">Transmembrane</keyword>
<name>A0A914DQS2_9BILA</name>
<proteinExistence type="predicted"/>
<feature type="transmembrane region" description="Helical" evidence="1">
    <location>
        <begin position="216"/>
        <end position="238"/>
    </location>
</feature>
<dbReference type="WBParaSite" id="ACRNAN_scaffold3649.g7193.t1">
    <property type="protein sequence ID" value="ACRNAN_scaffold3649.g7193.t1"/>
    <property type="gene ID" value="ACRNAN_scaffold3649.g7193"/>
</dbReference>
<evidence type="ECO:0000313" key="3">
    <source>
        <dbReference type="WBParaSite" id="ACRNAN_scaffold3649.g7193.t1"/>
    </source>
</evidence>
<organism evidence="2 3">
    <name type="scientific">Acrobeloides nanus</name>
    <dbReference type="NCBI Taxonomy" id="290746"/>
    <lineage>
        <taxon>Eukaryota</taxon>
        <taxon>Metazoa</taxon>
        <taxon>Ecdysozoa</taxon>
        <taxon>Nematoda</taxon>
        <taxon>Chromadorea</taxon>
        <taxon>Rhabditida</taxon>
        <taxon>Tylenchina</taxon>
        <taxon>Cephalobomorpha</taxon>
        <taxon>Cephaloboidea</taxon>
        <taxon>Cephalobidae</taxon>
        <taxon>Acrobeloides</taxon>
    </lineage>
</organism>
<reference evidence="3" key="1">
    <citation type="submission" date="2022-11" db="UniProtKB">
        <authorList>
            <consortium name="WormBaseParasite"/>
        </authorList>
    </citation>
    <scope>IDENTIFICATION</scope>
</reference>
<feature type="transmembrane region" description="Helical" evidence="1">
    <location>
        <begin position="86"/>
        <end position="109"/>
    </location>
</feature>
<keyword evidence="1" id="KW-0472">Membrane</keyword>
<dbReference type="AlphaFoldDB" id="A0A914DQS2"/>
<keyword evidence="1" id="KW-1133">Transmembrane helix</keyword>
<sequence>MTEKEDSVVLKILRDPISPKVLCAIFSLLQLLIYGNTNHETPVFTLVVIIVTFLASCLTIGLIAGKKTEGFANFCLFKCVTQKKGIGWNGFYYTYATAFGSFNLLAIIASANYWGGNWLASVLGLIVTILYYVNGYYAFGKVDTIHVNESSTPGCYARFLKLIGSFPKTTRLLVLTLNVALIVFIANRIGCQYDYYNYYNNYSTQKYCGSSQDLDMMTIIAIMLIVVSILDVFILRINKIKVGIAKATSEDFVRCGMRLMLTLTAMSFSMGSFFVCLANADRRIPMTIITFITFSLTFFMAIAESYVKSNEPIMETNNRTILPSNLAKNIMNPVVPDAFKVQIVQEIDPSELTNDSRPLLL</sequence>
<feature type="transmembrane region" description="Helical" evidence="1">
    <location>
        <begin position="172"/>
        <end position="196"/>
    </location>
</feature>
<feature type="transmembrane region" description="Helical" evidence="1">
    <location>
        <begin position="115"/>
        <end position="133"/>
    </location>
</feature>
<accession>A0A914DQS2</accession>
<evidence type="ECO:0000256" key="1">
    <source>
        <dbReference type="SAM" id="Phobius"/>
    </source>
</evidence>
<protein>
    <submittedName>
        <fullName evidence="3">Uncharacterized protein</fullName>
    </submittedName>
</protein>